<protein>
    <submittedName>
        <fullName evidence="8">Uncharacterized protein</fullName>
    </submittedName>
</protein>
<feature type="domain" description="Helicase ATP-binding" evidence="6">
    <location>
        <begin position="491"/>
        <end position="694"/>
    </location>
</feature>
<evidence type="ECO:0000313" key="9">
    <source>
        <dbReference type="Proteomes" id="UP001530377"/>
    </source>
</evidence>
<keyword evidence="3" id="KW-0347">Helicase</keyword>
<keyword evidence="9" id="KW-1185">Reference proteome</keyword>
<feature type="compositionally biased region" description="Basic residues" evidence="5">
    <location>
        <begin position="588"/>
        <end position="598"/>
    </location>
</feature>
<name>A0ABD3R6G9_9STRA</name>
<dbReference type="InterPro" id="IPR038718">
    <property type="entry name" value="SNF2-like_sf"/>
</dbReference>
<dbReference type="AlphaFoldDB" id="A0ABD3R6G9"/>
<dbReference type="EMBL" id="JALLPB020000495">
    <property type="protein sequence ID" value="KAL3808535.1"/>
    <property type="molecule type" value="Genomic_DNA"/>
</dbReference>
<evidence type="ECO:0000256" key="4">
    <source>
        <dbReference type="ARBA" id="ARBA00022840"/>
    </source>
</evidence>
<feature type="compositionally biased region" description="Basic and acidic residues" evidence="5">
    <location>
        <begin position="396"/>
        <end position="412"/>
    </location>
</feature>
<dbReference type="PANTHER" id="PTHR45766">
    <property type="entry name" value="DNA ANNEALING HELICASE AND ENDONUCLEASE ZRANB3 FAMILY MEMBER"/>
    <property type="match status" value="1"/>
</dbReference>
<evidence type="ECO:0000313" key="8">
    <source>
        <dbReference type="EMBL" id="KAL3808535.1"/>
    </source>
</evidence>
<dbReference type="InterPro" id="IPR027417">
    <property type="entry name" value="P-loop_NTPase"/>
</dbReference>
<feature type="compositionally biased region" description="Basic residues" evidence="5">
    <location>
        <begin position="562"/>
        <end position="573"/>
    </location>
</feature>
<evidence type="ECO:0000259" key="7">
    <source>
        <dbReference type="PROSITE" id="PS51194"/>
    </source>
</evidence>
<dbReference type="PROSITE" id="PS51194">
    <property type="entry name" value="HELICASE_CTER"/>
    <property type="match status" value="1"/>
</dbReference>
<dbReference type="GO" id="GO:0005524">
    <property type="term" value="F:ATP binding"/>
    <property type="evidence" value="ECO:0007669"/>
    <property type="project" value="UniProtKB-KW"/>
</dbReference>
<dbReference type="PANTHER" id="PTHR45766:SF3">
    <property type="entry name" value="DNA ANNEALING HELICASE AND ENDONUCLEASE ZRANB3"/>
    <property type="match status" value="1"/>
</dbReference>
<dbReference type="InterPro" id="IPR014001">
    <property type="entry name" value="Helicase_ATP-bd"/>
</dbReference>
<dbReference type="InterPro" id="IPR049730">
    <property type="entry name" value="SNF2/RAD54-like_C"/>
</dbReference>
<dbReference type="PROSITE" id="PS51192">
    <property type="entry name" value="HELICASE_ATP_BIND_1"/>
    <property type="match status" value="1"/>
</dbReference>
<reference evidence="8 9" key="1">
    <citation type="submission" date="2024-10" db="EMBL/GenBank/DDBJ databases">
        <title>Updated reference genomes for cyclostephanoid diatoms.</title>
        <authorList>
            <person name="Roberts W.R."/>
            <person name="Alverson A.J."/>
        </authorList>
    </citation>
    <scope>NUCLEOTIDE SEQUENCE [LARGE SCALE GENOMIC DNA]</scope>
    <source>
        <strain evidence="8 9">AJA228-03</strain>
    </source>
</reference>
<dbReference type="Gene3D" id="3.40.50.300">
    <property type="entry name" value="P-loop containing nucleotide triphosphate hydrolases"/>
    <property type="match status" value="1"/>
</dbReference>
<dbReference type="GO" id="GO:0004386">
    <property type="term" value="F:helicase activity"/>
    <property type="evidence" value="ECO:0007669"/>
    <property type="project" value="UniProtKB-KW"/>
</dbReference>
<feature type="compositionally biased region" description="Low complexity" evidence="5">
    <location>
        <begin position="168"/>
        <end position="181"/>
    </location>
</feature>
<evidence type="ECO:0000256" key="5">
    <source>
        <dbReference type="SAM" id="MobiDB-lite"/>
    </source>
</evidence>
<feature type="region of interest" description="Disordered" evidence="5">
    <location>
        <begin position="141"/>
        <end position="218"/>
    </location>
</feature>
<feature type="domain" description="Helicase C-terminal" evidence="7">
    <location>
        <begin position="819"/>
        <end position="964"/>
    </location>
</feature>
<feature type="compositionally biased region" description="Basic and acidic residues" evidence="5">
    <location>
        <begin position="102"/>
        <end position="111"/>
    </location>
</feature>
<dbReference type="GO" id="GO:0016787">
    <property type="term" value="F:hydrolase activity"/>
    <property type="evidence" value="ECO:0007669"/>
    <property type="project" value="UniProtKB-KW"/>
</dbReference>
<dbReference type="SUPFAM" id="SSF52540">
    <property type="entry name" value="P-loop containing nucleoside triphosphate hydrolases"/>
    <property type="match status" value="2"/>
</dbReference>
<feature type="compositionally biased region" description="Polar residues" evidence="5">
    <location>
        <begin position="119"/>
        <end position="129"/>
    </location>
</feature>
<accession>A0ABD3R6G9</accession>
<feature type="region of interest" description="Disordered" evidence="5">
    <location>
        <begin position="557"/>
        <end position="609"/>
    </location>
</feature>
<keyword evidence="4" id="KW-0067">ATP-binding</keyword>
<sequence length="990" mass="109085">MSSNHHRDSFGDAGIDWAAAIEEADAWIMSSAGIGASGGGASATRVKTMAAAAAAASTAHSTTDRRRATVGNSSSSFVDIDEDGGYEMHNAGNENTSIINNDNRDRRDRCPIRQPYLPKSSSSMELTSDQLARIEENRRKALERRERHTTSSRCRSSSQSFIATTEQSTSWAKSSSSTAASHHPIRGRASFDDNDRERQRRGEVCIEDGRDGSGATKKNLQQHVSCDIESDLVRDEAGSDGGVLSTLGVLGGAMTNNIISDEQWARIEANKRMAMERRRHRMSQLAMASSSTIVVPVNAESTTFPIHDDVSGCIRDVIIPKVTDNSCCTRTGATEEDSQLRRLREGSPSSTKADEQLLPNNALDSSGPTVNRPDIESSAEEEEAKFSGGDGGSALEKLEITMQSRDDDRKLPASEIPSTEDLKSSTIPHYAKSPTTKKKSGLPPIPPELRYDESRVLPIDDDYIDALIENAALDETLLNGWSLFGHQREGVMRGLRMRRLILAFDMGLGKTIIACVWAKAFRKTFEGIKIFVIAPVSLHDEWERTAIQATGLKLDNGDGARGKKGKSKTRKREKGGGNEEDEYERTVTGKRRMRARNKSKSDSEDDSELTGSIDMHIFSWDGISACNDFILDTPHYVVIADEAHRMQSMESNRTKEALKLISQKKCRGVLLLSGTPMKNGRPSNLFPLLRAVQHPFGDNQKRYEFFFCNGQQRNIRGMMTWDATGSSNLKELHAHTASHIFRMTKEECMSSELPPRKREIVKMPVPSRHELRYTQALKDLAEAFNSSHTSCGGDNDDTLSSLMRLRQISAVAKVDAIVSLSNSILIKESSIVIFTSFVAVAKDIYRKLEDMDWAGELLTGETVSKKRQAMVDRFQTGISPVFVCTYGAGGVGLTLTAACTVVLVDRPWTPGDVNQAEDRVRRIGQKRPVRSIWVRSFPIDDRIDELIDHKEVNSSAAVDGKDHGGQNRNAPKVSIAQLVKSVLGNQENGS</sequence>
<comment type="caution">
    <text evidence="8">The sequence shown here is derived from an EMBL/GenBank/DDBJ whole genome shotgun (WGS) entry which is preliminary data.</text>
</comment>
<dbReference type="Pfam" id="PF00176">
    <property type="entry name" value="SNF2-rel_dom"/>
    <property type="match status" value="1"/>
</dbReference>
<keyword evidence="2" id="KW-0378">Hydrolase</keyword>
<evidence type="ECO:0000256" key="1">
    <source>
        <dbReference type="ARBA" id="ARBA00022741"/>
    </source>
</evidence>
<feature type="compositionally biased region" description="Basic and acidic residues" evidence="5">
    <location>
        <begin position="189"/>
        <end position="211"/>
    </location>
</feature>
<dbReference type="Gene3D" id="3.40.50.10810">
    <property type="entry name" value="Tandem AAA-ATPase domain"/>
    <property type="match status" value="1"/>
</dbReference>
<dbReference type="CDD" id="cd18793">
    <property type="entry name" value="SF2_C_SNF"/>
    <property type="match status" value="1"/>
</dbReference>
<dbReference type="Pfam" id="PF00271">
    <property type="entry name" value="Helicase_C"/>
    <property type="match status" value="1"/>
</dbReference>
<keyword evidence="1" id="KW-0547">Nucleotide-binding</keyword>
<evidence type="ECO:0000259" key="6">
    <source>
        <dbReference type="PROSITE" id="PS51192"/>
    </source>
</evidence>
<dbReference type="SMART" id="SM00487">
    <property type="entry name" value="DEXDc"/>
    <property type="match status" value="1"/>
</dbReference>
<evidence type="ECO:0000256" key="2">
    <source>
        <dbReference type="ARBA" id="ARBA00022801"/>
    </source>
</evidence>
<dbReference type="Proteomes" id="UP001530377">
    <property type="component" value="Unassembled WGS sequence"/>
</dbReference>
<dbReference type="SMART" id="SM00490">
    <property type="entry name" value="HELICc"/>
    <property type="match status" value="1"/>
</dbReference>
<organism evidence="8 9">
    <name type="scientific">Cyclostephanos tholiformis</name>
    <dbReference type="NCBI Taxonomy" id="382380"/>
    <lineage>
        <taxon>Eukaryota</taxon>
        <taxon>Sar</taxon>
        <taxon>Stramenopiles</taxon>
        <taxon>Ochrophyta</taxon>
        <taxon>Bacillariophyta</taxon>
        <taxon>Coscinodiscophyceae</taxon>
        <taxon>Thalassiosirophycidae</taxon>
        <taxon>Stephanodiscales</taxon>
        <taxon>Stephanodiscaceae</taxon>
        <taxon>Cyclostephanos</taxon>
    </lineage>
</organism>
<evidence type="ECO:0000256" key="3">
    <source>
        <dbReference type="ARBA" id="ARBA00022806"/>
    </source>
</evidence>
<dbReference type="InterPro" id="IPR000330">
    <property type="entry name" value="SNF2_N"/>
</dbReference>
<proteinExistence type="predicted"/>
<feature type="region of interest" description="Disordered" evidence="5">
    <location>
        <begin position="56"/>
        <end position="129"/>
    </location>
</feature>
<dbReference type="InterPro" id="IPR001650">
    <property type="entry name" value="Helicase_C-like"/>
</dbReference>
<gene>
    <name evidence="8" type="ORF">ACHAXA_002702</name>
</gene>
<feature type="compositionally biased region" description="Polar residues" evidence="5">
    <location>
        <begin position="358"/>
        <end position="369"/>
    </location>
</feature>
<feature type="region of interest" description="Disordered" evidence="5">
    <location>
        <begin position="334"/>
        <end position="447"/>
    </location>
</feature>